<dbReference type="AlphaFoldDB" id="A0A9D3WDQ4"/>
<dbReference type="Proteomes" id="UP000828251">
    <property type="component" value="Unassembled WGS sequence"/>
</dbReference>
<name>A0A9D3WDQ4_9ROSI</name>
<organism evidence="1 2">
    <name type="scientific">Gossypium stocksii</name>
    <dbReference type="NCBI Taxonomy" id="47602"/>
    <lineage>
        <taxon>Eukaryota</taxon>
        <taxon>Viridiplantae</taxon>
        <taxon>Streptophyta</taxon>
        <taxon>Embryophyta</taxon>
        <taxon>Tracheophyta</taxon>
        <taxon>Spermatophyta</taxon>
        <taxon>Magnoliopsida</taxon>
        <taxon>eudicotyledons</taxon>
        <taxon>Gunneridae</taxon>
        <taxon>Pentapetalae</taxon>
        <taxon>rosids</taxon>
        <taxon>malvids</taxon>
        <taxon>Malvales</taxon>
        <taxon>Malvaceae</taxon>
        <taxon>Malvoideae</taxon>
        <taxon>Gossypium</taxon>
    </lineage>
</organism>
<evidence type="ECO:0000313" key="1">
    <source>
        <dbReference type="EMBL" id="KAH1122229.1"/>
    </source>
</evidence>
<comment type="caution">
    <text evidence="1">The sequence shown here is derived from an EMBL/GenBank/DDBJ whole genome shotgun (WGS) entry which is preliminary data.</text>
</comment>
<keyword evidence="2" id="KW-1185">Reference proteome</keyword>
<protein>
    <submittedName>
        <fullName evidence="1">Uncharacterized protein</fullName>
    </submittedName>
</protein>
<reference evidence="1 2" key="1">
    <citation type="journal article" date="2021" name="Plant Biotechnol. J.">
        <title>Multi-omics assisted identification of the key and species-specific regulatory components of drought-tolerant mechanisms in Gossypium stocksii.</title>
        <authorList>
            <person name="Yu D."/>
            <person name="Ke L."/>
            <person name="Zhang D."/>
            <person name="Wu Y."/>
            <person name="Sun Y."/>
            <person name="Mei J."/>
            <person name="Sun J."/>
            <person name="Sun Y."/>
        </authorList>
    </citation>
    <scope>NUCLEOTIDE SEQUENCE [LARGE SCALE GENOMIC DNA]</scope>
    <source>
        <strain evidence="2">cv. E1</strain>
        <tissue evidence="1">Leaf</tissue>
    </source>
</reference>
<proteinExistence type="predicted"/>
<dbReference type="OrthoDB" id="994845at2759"/>
<sequence length="85" mass="9081">MPYTDTDAYLVSIGSVAQLIDVGSKGAVGSVRDGGNARNRPVVVAVWVEATNSALLFVNHFGRGCVVYGYAIYGSLRSRYSHSIK</sequence>
<accession>A0A9D3WDQ4</accession>
<evidence type="ECO:0000313" key="2">
    <source>
        <dbReference type="Proteomes" id="UP000828251"/>
    </source>
</evidence>
<gene>
    <name evidence="1" type="ORF">J1N35_005389</name>
</gene>
<dbReference type="EMBL" id="JAIQCV010000002">
    <property type="protein sequence ID" value="KAH1122229.1"/>
    <property type="molecule type" value="Genomic_DNA"/>
</dbReference>